<dbReference type="OrthoDB" id="300641at2759"/>
<dbReference type="STRING" id="29170.A0A368FFT5"/>
<organism evidence="1 2">
    <name type="scientific">Ancylostoma caninum</name>
    <name type="common">Dog hookworm</name>
    <dbReference type="NCBI Taxonomy" id="29170"/>
    <lineage>
        <taxon>Eukaryota</taxon>
        <taxon>Metazoa</taxon>
        <taxon>Ecdysozoa</taxon>
        <taxon>Nematoda</taxon>
        <taxon>Chromadorea</taxon>
        <taxon>Rhabditida</taxon>
        <taxon>Rhabditina</taxon>
        <taxon>Rhabditomorpha</taxon>
        <taxon>Strongyloidea</taxon>
        <taxon>Ancylostomatidae</taxon>
        <taxon>Ancylostomatinae</taxon>
        <taxon>Ancylostoma</taxon>
    </lineage>
</organism>
<evidence type="ECO:0000313" key="2">
    <source>
        <dbReference type="Proteomes" id="UP000252519"/>
    </source>
</evidence>
<dbReference type="InterPro" id="IPR009030">
    <property type="entry name" value="Growth_fac_rcpt_cys_sf"/>
</dbReference>
<dbReference type="Gene3D" id="2.10.220.10">
    <property type="entry name" value="Hormone Receptor, Insulin-like Growth Factor Receptor 1, Chain A, domain 2"/>
    <property type="match status" value="1"/>
</dbReference>
<comment type="caution">
    <text evidence="1">The sequence shown here is derived from an EMBL/GenBank/DDBJ whole genome shotgun (WGS) entry which is preliminary data.</text>
</comment>
<dbReference type="Proteomes" id="UP000252519">
    <property type="component" value="Unassembled WGS sequence"/>
</dbReference>
<dbReference type="SUPFAM" id="SSF57184">
    <property type="entry name" value="Growth factor receptor domain"/>
    <property type="match status" value="1"/>
</dbReference>
<dbReference type="AlphaFoldDB" id="A0A368FFT5"/>
<keyword evidence="2" id="KW-1185">Reference proteome</keyword>
<accession>A0A368FFT5</accession>
<dbReference type="SMART" id="SM00261">
    <property type="entry name" value="FU"/>
    <property type="match status" value="1"/>
</dbReference>
<proteinExistence type="predicted"/>
<reference evidence="1 2" key="1">
    <citation type="submission" date="2014-10" db="EMBL/GenBank/DDBJ databases">
        <title>Draft genome of the hookworm Ancylostoma caninum.</title>
        <authorList>
            <person name="Mitreva M."/>
        </authorList>
    </citation>
    <scope>NUCLEOTIDE SEQUENCE [LARGE SCALE GENOMIC DNA]</scope>
    <source>
        <strain evidence="1 2">Baltimore</strain>
    </source>
</reference>
<evidence type="ECO:0000313" key="1">
    <source>
        <dbReference type="EMBL" id="RCN29740.1"/>
    </source>
</evidence>
<dbReference type="InterPro" id="IPR006212">
    <property type="entry name" value="Furin_repeat"/>
</dbReference>
<gene>
    <name evidence="1" type="ORF">ANCCAN_24497</name>
</gene>
<protein>
    <submittedName>
        <fullName evidence="1">Uncharacterized protein</fullName>
    </submittedName>
</protein>
<name>A0A368FFT5_ANCCA</name>
<sequence length="124" mass="13902">MLYAEKIATWRLSFLRAWNFCVSYQTLTFPLERITDHSEPVSFGDLSSVGDCHPECDGGCSESRSAVACFRCKHFTQTLRNKAGNGFKCVAHCDDTYYLDGANCKMCSPHCHSCTQAEVRTSLK</sequence>
<dbReference type="EMBL" id="JOJR01001798">
    <property type="protein sequence ID" value="RCN29740.1"/>
    <property type="molecule type" value="Genomic_DNA"/>
</dbReference>